<dbReference type="STRING" id="1618545.US53_C0001G0003"/>
<comment type="caution">
    <text evidence="5">The sequence shown here is derived from an EMBL/GenBank/DDBJ whole genome shotgun (WGS) entry which is preliminary data.</text>
</comment>
<dbReference type="InterPro" id="IPR001503">
    <property type="entry name" value="Glyco_trans_10"/>
</dbReference>
<accession>A0A0G0H4F1</accession>
<name>A0A0G0H4F1_9BACT</name>
<organism evidence="5 6">
    <name type="scientific">Candidatus Woesebacteria bacterium GW2011_GWA1_37_7</name>
    <dbReference type="NCBI Taxonomy" id="1618545"/>
    <lineage>
        <taxon>Bacteria</taxon>
        <taxon>Candidatus Woeseibacteriota</taxon>
    </lineage>
</organism>
<keyword evidence="2" id="KW-0328">Glycosyltransferase</keyword>
<dbReference type="PANTHER" id="PTHR11929:SF194">
    <property type="entry name" value="ALPHA-(1,3)-FUCOSYLTRANSFERASE 10"/>
    <property type="match status" value="1"/>
</dbReference>
<dbReference type="GO" id="GO:0046920">
    <property type="term" value="F:alpha-(1-&gt;3)-fucosyltransferase activity"/>
    <property type="evidence" value="ECO:0007669"/>
    <property type="project" value="TreeGrafter"/>
</dbReference>
<gene>
    <name evidence="5" type="ORF">US53_C0001G0003</name>
</gene>
<keyword evidence="3" id="KW-0808">Transferase</keyword>
<dbReference type="AlphaFoldDB" id="A0A0G0H4F1"/>
<evidence type="ECO:0000256" key="2">
    <source>
        <dbReference type="ARBA" id="ARBA00022676"/>
    </source>
</evidence>
<evidence type="ECO:0000313" key="6">
    <source>
        <dbReference type="Proteomes" id="UP000034591"/>
    </source>
</evidence>
<feature type="domain" description="Fucosyltransferase C-terminal" evidence="4">
    <location>
        <begin position="220"/>
        <end position="312"/>
    </location>
</feature>
<dbReference type="SUPFAM" id="SSF53756">
    <property type="entry name" value="UDP-Glycosyltransferase/glycogen phosphorylase"/>
    <property type="match status" value="1"/>
</dbReference>
<sequence>MKMKYVSIKPFYGKLFLKNKLFKINNGHNIFFDLPKKLKKYGVVVYTHDIKKQPRADFYVYCDVPYPWNVKDWFNLFTHIDKNILFCFESPLVNPFNHFKFLHNFFRRVYTWNDRIVDNKKRFKIYIPQPSLNIKVPKKSYSQKQFLVTVNKKKSAPFLFKLISPFKKDLYEERLKGLSFFDREIPFDFSLYGYGWDKPDPFSLKEKIFGFKKYKTFKGEIKGNNKIRVISGFKFYISFENASADGYITEKVFDCFKAGCIPIYYGASNINKYIPEETFIDFRNFSSYKKLLLFLHSLEEKNYNKYIDAGRKFLNSEKTQRKWFEKSFLSQFLSAIN</sequence>
<dbReference type="EMBL" id="LBTI01000001">
    <property type="protein sequence ID" value="KKQ38098.1"/>
    <property type="molecule type" value="Genomic_DNA"/>
</dbReference>
<evidence type="ECO:0000256" key="1">
    <source>
        <dbReference type="ARBA" id="ARBA00008919"/>
    </source>
</evidence>
<reference evidence="5 6" key="1">
    <citation type="journal article" date="2015" name="Nature">
        <title>rRNA introns, odd ribosomes, and small enigmatic genomes across a large radiation of phyla.</title>
        <authorList>
            <person name="Brown C.T."/>
            <person name="Hug L.A."/>
            <person name="Thomas B.C."/>
            <person name="Sharon I."/>
            <person name="Castelle C.J."/>
            <person name="Singh A."/>
            <person name="Wilkins M.J."/>
            <person name="Williams K.H."/>
            <person name="Banfield J.F."/>
        </authorList>
    </citation>
    <scope>NUCLEOTIDE SEQUENCE [LARGE SCALE GENOMIC DNA]</scope>
</reference>
<dbReference type="Gene3D" id="3.40.50.11660">
    <property type="entry name" value="Glycosyl transferase family 10, C-terminal domain"/>
    <property type="match status" value="1"/>
</dbReference>
<protein>
    <recommendedName>
        <fullName evidence="4">Fucosyltransferase C-terminal domain-containing protein</fullName>
    </recommendedName>
</protein>
<dbReference type="Pfam" id="PF00852">
    <property type="entry name" value="Glyco_transf_10"/>
    <property type="match status" value="1"/>
</dbReference>
<dbReference type="GO" id="GO:0016020">
    <property type="term" value="C:membrane"/>
    <property type="evidence" value="ECO:0007669"/>
    <property type="project" value="InterPro"/>
</dbReference>
<evidence type="ECO:0000256" key="3">
    <source>
        <dbReference type="ARBA" id="ARBA00022679"/>
    </source>
</evidence>
<dbReference type="InterPro" id="IPR038577">
    <property type="entry name" value="GT10-like_C_sf"/>
</dbReference>
<dbReference type="InterPro" id="IPR055270">
    <property type="entry name" value="Glyco_tran_10_C"/>
</dbReference>
<proteinExistence type="inferred from homology"/>
<dbReference type="Proteomes" id="UP000034591">
    <property type="component" value="Unassembled WGS sequence"/>
</dbReference>
<comment type="similarity">
    <text evidence="1">Belongs to the glycosyltransferase 10 family.</text>
</comment>
<evidence type="ECO:0000313" key="5">
    <source>
        <dbReference type="EMBL" id="KKQ38098.1"/>
    </source>
</evidence>
<evidence type="ECO:0000259" key="4">
    <source>
        <dbReference type="Pfam" id="PF00852"/>
    </source>
</evidence>
<dbReference type="PANTHER" id="PTHR11929">
    <property type="entry name" value="ALPHA- 1,3 -FUCOSYLTRANSFERASE"/>
    <property type="match status" value="1"/>
</dbReference>